<evidence type="ECO:0000256" key="4">
    <source>
        <dbReference type="ARBA" id="ARBA00023136"/>
    </source>
</evidence>
<reference evidence="8" key="2">
    <citation type="submission" date="2019-06" db="EMBL/GenBank/DDBJ databases">
        <title>AzeR, a transcriptional regulator that responds to azelaic acid in Pseudomonas nitroreducens.</title>
        <authorList>
            <person name="Bez C."/>
            <person name="Javvadi S.G."/>
            <person name="Bertani I."/>
            <person name="Devescovi G."/>
            <person name="Studholme D.J."/>
            <person name="Geller A."/>
            <person name="Levy A."/>
            <person name="Venturi V."/>
        </authorList>
    </citation>
    <scope>NUCLEOTIDE SEQUENCE [LARGE SCALE GENOMIC DNA]</scope>
    <source>
        <strain evidence="8">DSM 9128</strain>
    </source>
</reference>
<dbReference type="EMBL" id="VASG01000006">
    <property type="protein sequence ID" value="TLP71591.1"/>
    <property type="molecule type" value="Genomic_DNA"/>
</dbReference>
<feature type="transmembrane region" description="Helical" evidence="5">
    <location>
        <begin position="12"/>
        <end position="31"/>
    </location>
</feature>
<evidence type="ECO:0000256" key="2">
    <source>
        <dbReference type="ARBA" id="ARBA00022692"/>
    </source>
</evidence>
<evidence type="ECO:0000256" key="1">
    <source>
        <dbReference type="ARBA" id="ARBA00004127"/>
    </source>
</evidence>
<dbReference type="Pfam" id="PF02656">
    <property type="entry name" value="DUF202"/>
    <property type="match status" value="1"/>
</dbReference>
<evidence type="ECO:0000256" key="3">
    <source>
        <dbReference type="ARBA" id="ARBA00022989"/>
    </source>
</evidence>
<feature type="domain" description="DUF202" evidence="6">
    <location>
        <begin position="4"/>
        <end position="65"/>
    </location>
</feature>
<evidence type="ECO:0000259" key="6">
    <source>
        <dbReference type="Pfam" id="PF02656"/>
    </source>
</evidence>
<evidence type="ECO:0000256" key="5">
    <source>
        <dbReference type="SAM" id="Phobius"/>
    </source>
</evidence>
<reference evidence="7 8" key="1">
    <citation type="submission" date="2019-05" db="EMBL/GenBank/DDBJ databases">
        <authorList>
            <person name="Moore K."/>
            <person name="O'Neill P."/>
            <person name="Farbos A."/>
            <person name="Studholme D.J."/>
        </authorList>
    </citation>
    <scope>NUCLEOTIDE SEQUENCE [LARGE SCALE GENOMIC DNA]</scope>
    <source>
        <strain evidence="7 8">DSM 9128</strain>
    </source>
</reference>
<name>A0A5R8ZYV1_PSENT</name>
<keyword evidence="2 5" id="KW-0812">Transmembrane</keyword>
<comment type="subcellular location">
    <subcellularLocation>
        <location evidence="1">Endomembrane system</location>
        <topology evidence="1">Multi-pass membrane protein</topology>
    </subcellularLocation>
</comment>
<dbReference type="RefSeq" id="WP_138215769.1">
    <property type="nucleotide sequence ID" value="NZ_VASG01000006.1"/>
</dbReference>
<organism evidence="7 8">
    <name type="scientific">Pseudomonas nitroreducens</name>
    <dbReference type="NCBI Taxonomy" id="46680"/>
    <lineage>
        <taxon>Bacteria</taxon>
        <taxon>Pseudomonadati</taxon>
        <taxon>Pseudomonadota</taxon>
        <taxon>Gammaproteobacteria</taxon>
        <taxon>Pseudomonadales</taxon>
        <taxon>Pseudomonadaceae</taxon>
        <taxon>Pseudomonas</taxon>
    </lineage>
</organism>
<feature type="transmembrane region" description="Helical" evidence="5">
    <location>
        <begin position="79"/>
        <end position="102"/>
    </location>
</feature>
<protein>
    <submittedName>
        <fullName evidence="7">DUF202 domain-containing protein</fullName>
    </submittedName>
</protein>
<dbReference type="InterPro" id="IPR003807">
    <property type="entry name" value="DUF202"/>
</dbReference>
<gene>
    <name evidence="7" type="ORF">FEA48_22490</name>
</gene>
<feature type="transmembrane region" description="Helical" evidence="5">
    <location>
        <begin position="37"/>
        <end position="58"/>
    </location>
</feature>
<keyword evidence="3 5" id="KW-1133">Transmembrane helix</keyword>
<dbReference type="GO" id="GO:0012505">
    <property type="term" value="C:endomembrane system"/>
    <property type="evidence" value="ECO:0007669"/>
    <property type="project" value="UniProtKB-SubCell"/>
</dbReference>
<proteinExistence type="predicted"/>
<comment type="caution">
    <text evidence="7">The sequence shown here is derived from an EMBL/GenBank/DDBJ whole genome shotgun (WGS) entry which is preliminary data.</text>
</comment>
<evidence type="ECO:0000313" key="7">
    <source>
        <dbReference type="EMBL" id="TLP71591.1"/>
    </source>
</evidence>
<keyword evidence="4 5" id="KW-0472">Membrane</keyword>
<dbReference type="Proteomes" id="UP000307510">
    <property type="component" value="Unassembled WGS sequence"/>
</dbReference>
<sequence length="106" mass="11050">MSSDKGLQAERTTLAWTRTLLVLLVLAALVLRRIGELSALALIPAALLVSCALVCLVGQGGHYRRSCLALAGDCRGGNGRAVTCLCLALMLAAGLLLGLILLHDEI</sequence>
<evidence type="ECO:0000313" key="8">
    <source>
        <dbReference type="Proteomes" id="UP000307510"/>
    </source>
</evidence>
<accession>A0A5R8ZYV1</accession>
<dbReference type="AlphaFoldDB" id="A0A5R8ZYV1"/>